<evidence type="ECO:0000313" key="3">
    <source>
        <dbReference type="Proteomes" id="UP000827892"/>
    </source>
</evidence>
<name>A0AAE9DM01_CAEBR</name>
<gene>
    <name evidence="2" type="ORF">L3Y34_019076</name>
</gene>
<dbReference type="Proteomes" id="UP000827892">
    <property type="component" value="Chromosome II"/>
</dbReference>
<keyword evidence="1" id="KW-0732">Signal</keyword>
<dbReference type="AlphaFoldDB" id="A0AAE9DM01"/>
<organism evidence="2 3">
    <name type="scientific">Caenorhabditis briggsae</name>
    <dbReference type="NCBI Taxonomy" id="6238"/>
    <lineage>
        <taxon>Eukaryota</taxon>
        <taxon>Metazoa</taxon>
        <taxon>Ecdysozoa</taxon>
        <taxon>Nematoda</taxon>
        <taxon>Chromadorea</taxon>
        <taxon>Rhabditida</taxon>
        <taxon>Rhabditina</taxon>
        <taxon>Rhabditomorpha</taxon>
        <taxon>Rhabditoidea</taxon>
        <taxon>Rhabditidae</taxon>
        <taxon>Peloderinae</taxon>
        <taxon>Caenorhabditis</taxon>
    </lineage>
</organism>
<evidence type="ECO:0000256" key="1">
    <source>
        <dbReference type="SAM" id="SignalP"/>
    </source>
</evidence>
<protein>
    <submittedName>
        <fullName evidence="2">Uncharacterized protein</fullName>
    </submittedName>
</protein>
<feature type="chain" id="PRO_5041964967" evidence="1">
    <location>
        <begin position="17"/>
        <end position="140"/>
    </location>
</feature>
<reference evidence="2 3" key="1">
    <citation type="submission" date="2022-05" db="EMBL/GenBank/DDBJ databases">
        <title>Chromosome-level reference genomes for two strains of Caenorhabditis briggsae: an improved platform for comparative genomics.</title>
        <authorList>
            <person name="Stevens L."/>
            <person name="Andersen E.C."/>
        </authorList>
    </citation>
    <scope>NUCLEOTIDE SEQUENCE [LARGE SCALE GENOMIC DNA]</scope>
    <source>
        <strain evidence="2">QX1410_ONT</strain>
        <tissue evidence="2">Whole-organism</tissue>
    </source>
</reference>
<proteinExistence type="predicted"/>
<feature type="signal peptide" evidence="1">
    <location>
        <begin position="1"/>
        <end position="16"/>
    </location>
</feature>
<evidence type="ECO:0000313" key="2">
    <source>
        <dbReference type="EMBL" id="ULU07794.1"/>
    </source>
</evidence>
<accession>A0AAE9DM01</accession>
<sequence>MRIVLLILSLFCHASAIRFLFASELFCEYDEDVFEFKIAYFNGDEQISTERHLNARGSLFFFHEGAAESIENPEKVHAVIEHDCNENGDKMEVSYYFSAIDSEKVVQRIDYKLELADQHGEIYEKDSDSNEDQQFLHLSK</sequence>
<dbReference type="EMBL" id="CP090892">
    <property type="protein sequence ID" value="ULU07794.1"/>
    <property type="molecule type" value="Genomic_DNA"/>
</dbReference>